<dbReference type="InterPro" id="IPR004158">
    <property type="entry name" value="DUF247_pln"/>
</dbReference>
<proteinExistence type="predicted"/>
<dbReference type="AlphaFoldDB" id="A0A833RU87"/>
<keyword evidence="1" id="KW-0472">Membrane</keyword>
<feature type="transmembrane region" description="Helical" evidence="1">
    <location>
        <begin position="422"/>
        <end position="446"/>
    </location>
</feature>
<dbReference type="EMBL" id="SWLB01000001">
    <property type="protein sequence ID" value="KAF3341886.1"/>
    <property type="molecule type" value="Genomic_DNA"/>
</dbReference>
<protein>
    <submittedName>
        <fullName evidence="2">Uncharacterized protein</fullName>
    </submittedName>
</protein>
<gene>
    <name evidence="2" type="ORF">FCM35_KLT00524</name>
</gene>
<organism evidence="2 3">
    <name type="scientific">Carex littledalei</name>
    <dbReference type="NCBI Taxonomy" id="544730"/>
    <lineage>
        <taxon>Eukaryota</taxon>
        <taxon>Viridiplantae</taxon>
        <taxon>Streptophyta</taxon>
        <taxon>Embryophyta</taxon>
        <taxon>Tracheophyta</taxon>
        <taxon>Spermatophyta</taxon>
        <taxon>Magnoliopsida</taxon>
        <taxon>Liliopsida</taxon>
        <taxon>Poales</taxon>
        <taxon>Cyperaceae</taxon>
        <taxon>Cyperoideae</taxon>
        <taxon>Cariceae</taxon>
        <taxon>Carex</taxon>
        <taxon>Carex subgen. Euthyceras</taxon>
    </lineage>
</organism>
<dbReference type="PANTHER" id="PTHR31170:SF25">
    <property type="entry name" value="BNAA09G04570D PROTEIN"/>
    <property type="match status" value="1"/>
</dbReference>
<dbReference type="Pfam" id="PF03140">
    <property type="entry name" value="DUF247"/>
    <property type="match status" value="1"/>
</dbReference>
<keyword evidence="1" id="KW-1133">Transmembrane helix</keyword>
<dbReference type="OrthoDB" id="672127at2759"/>
<accession>A0A833RU87</accession>
<evidence type="ECO:0000313" key="2">
    <source>
        <dbReference type="EMBL" id="KAF3341886.1"/>
    </source>
</evidence>
<evidence type="ECO:0000256" key="1">
    <source>
        <dbReference type="SAM" id="Phobius"/>
    </source>
</evidence>
<keyword evidence="1" id="KW-0812">Transmembrane</keyword>
<sequence length="452" mass="52142">MDTEIELTSAAENPETGLTPAATEIELTSAAAKSIFRAPSQIRYSRESDFEPKLVSIGPYYDGRENFKREHLEGMDHFKFRCIADLLRSRAAGSSNTDSVPTEPFMEFELPARNFYKDEFNLPGVKFVEMLIRDSCFIIRIILSLSDHEELSMPFLDVNIKEVRSDLLLLENQIPLFFIWKMFDWLFGDNLQSEFETALLMFINLDMPLRTNLGGMPTNFREMSSKAAHLLDLCWILLGDQHDFEDHRFQKEQFRWRETYASINQSKVMENATLLHQTAGIKFKKLNSPRVNGLNVYFSNGIMRMPWLKIDSNQTTLLVNLIAFEDCIHPNKQTVSPYMKLMDALIDSAKDVELLQQCGVISNSLSSHKMAATFFNDIGNFCLIHNNLFLFSDLYKDVQKYYNSIWNRSVAILRQKYFSNPWSYISVGAGTFLLIFAAVQTHYVVYPTHNCC</sequence>
<evidence type="ECO:0000313" key="3">
    <source>
        <dbReference type="Proteomes" id="UP000623129"/>
    </source>
</evidence>
<keyword evidence="3" id="KW-1185">Reference proteome</keyword>
<name>A0A833RU87_9POAL</name>
<dbReference type="Proteomes" id="UP000623129">
    <property type="component" value="Unassembled WGS sequence"/>
</dbReference>
<dbReference type="PANTHER" id="PTHR31170">
    <property type="entry name" value="BNAC04G53230D PROTEIN"/>
    <property type="match status" value="1"/>
</dbReference>
<reference evidence="2" key="1">
    <citation type="submission" date="2020-01" db="EMBL/GenBank/DDBJ databases">
        <title>Genome sequence of Kobresia littledalei, the first chromosome-level genome in the family Cyperaceae.</title>
        <authorList>
            <person name="Qu G."/>
        </authorList>
    </citation>
    <scope>NUCLEOTIDE SEQUENCE</scope>
    <source>
        <strain evidence="2">C.B.Clarke</strain>
        <tissue evidence="2">Leaf</tissue>
    </source>
</reference>
<comment type="caution">
    <text evidence="2">The sequence shown here is derived from an EMBL/GenBank/DDBJ whole genome shotgun (WGS) entry which is preliminary data.</text>
</comment>